<keyword evidence="3" id="KW-1185">Reference proteome</keyword>
<dbReference type="Pfam" id="PF10056">
    <property type="entry name" value="DUF2293"/>
    <property type="match status" value="1"/>
</dbReference>
<name>A0A8J2I334_9PLEO</name>
<sequence>MRQEIEVTPKTPMPKAYGFLPKGDRYKTLHCRKLTHEEGRSLYIVVDKKQTTGIRVPLNILHKVHTQAKRTLPTRRAATAQRDATDIARAAAEIDSQFSKMPAAEKETILKHGFRKHSGRVGRTSSMSLPRKVLLAVIAHVRHRHTEYDTLLKGGKSREAARKTTRKKIETVMHRWGYTKNLSWYFCTERRSPSEGLD</sequence>
<comment type="caution">
    <text evidence="2">The sequence shown here is derived from an EMBL/GenBank/DDBJ whole genome shotgun (WGS) entry which is preliminary data.</text>
</comment>
<dbReference type="Proteomes" id="UP000676310">
    <property type="component" value="Unassembled WGS sequence"/>
</dbReference>
<protein>
    <recommendedName>
        <fullName evidence="1">DUF2293 domain-containing protein</fullName>
    </recommendedName>
</protein>
<dbReference type="PANTHER" id="PTHR38113:SF2">
    <property type="entry name" value="DUF2293 DOMAIN-CONTAINING PROTEIN"/>
    <property type="match status" value="1"/>
</dbReference>
<evidence type="ECO:0000313" key="2">
    <source>
        <dbReference type="EMBL" id="CAG5159534.1"/>
    </source>
</evidence>
<dbReference type="AlphaFoldDB" id="A0A8J2I334"/>
<dbReference type="RefSeq" id="XP_043169176.1">
    <property type="nucleotide sequence ID" value="XM_043313241.1"/>
</dbReference>
<dbReference type="OrthoDB" id="5381833at2759"/>
<proteinExistence type="predicted"/>
<accession>A0A8J2I334</accession>
<feature type="domain" description="DUF2293" evidence="1">
    <location>
        <begin position="94"/>
        <end position="177"/>
    </location>
</feature>
<dbReference type="GeneID" id="67017421"/>
<dbReference type="EMBL" id="CAJRGZ010000019">
    <property type="protein sequence ID" value="CAG5159534.1"/>
    <property type="molecule type" value="Genomic_DNA"/>
</dbReference>
<dbReference type="PANTHER" id="PTHR38113">
    <property type="match status" value="1"/>
</dbReference>
<organism evidence="2 3">
    <name type="scientific">Alternaria atra</name>
    <dbReference type="NCBI Taxonomy" id="119953"/>
    <lineage>
        <taxon>Eukaryota</taxon>
        <taxon>Fungi</taxon>
        <taxon>Dikarya</taxon>
        <taxon>Ascomycota</taxon>
        <taxon>Pezizomycotina</taxon>
        <taxon>Dothideomycetes</taxon>
        <taxon>Pleosporomycetidae</taxon>
        <taxon>Pleosporales</taxon>
        <taxon>Pleosporineae</taxon>
        <taxon>Pleosporaceae</taxon>
        <taxon>Alternaria</taxon>
        <taxon>Alternaria sect. Ulocladioides</taxon>
    </lineage>
</organism>
<reference evidence="2" key="1">
    <citation type="submission" date="2021-05" db="EMBL/GenBank/DDBJ databases">
        <authorList>
            <person name="Stam R."/>
        </authorList>
    </citation>
    <scope>NUCLEOTIDE SEQUENCE</scope>
    <source>
        <strain evidence="2">CS162</strain>
    </source>
</reference>
<evidence type="ECO:0000313" key="3">
    <source>
        <dbReference type="Proteomes" id="UP000676310"/>
    </source>
</evidence>
<evidence type="ECO:0000259" key="1">
    <source>
        <dbReference type="Pfam" id="PF10056"/>
    </source>
</evidence>
<dbReference type="InterPro" id="IPR018744">
    <property type="entry name" value="DUF2293"/>
</dbReference>
<gene>
    <name evidence="2" type="ORF">ALTATR162_LOCUS5622</name>
</gene>